<keyword evidence="4" id="KW-1185">Reference proteome</keyword>
<proteinExistence type="predicted"/>
<protein>
    <recommendedName>
        <fullName evidence="2">DUF4329 domain-containing protein</fullName>
    </recommendedName>
</protein>
<gene>
    <name evidence="3" type="ORF">AEQ48_27325</name>
</gene>
<evidence type="ECO:0000259" key="2">
    <source>
        <dbReference type="Pfam" id="PF14220"/>
    </source>
</evidence>
<dbReference type="EMBL" id="LHOY01000052">
    <property type="protein sequence ID" value="KPG68358.1"/>
    <property type="molecule type" value="Genomic_DNA"/>
</dbReference>
<feature type="domain" description="DUF4329" evidence="2">
    <location>
        <begin position="76"/>
        <end position="194"/>
    </location>
</feature>
<feature type="region of interest" description="Disordered" evidence="1">
    <location>
        <begin position="1499"/>
        <end position="1519"/>
    </location>
</feature>
<accession>A0ABR5LZQ1</accession>
<evidence type="ECO:0000313" key="3">
    <source>
        <dbReference type="EMBL" id="KPG68358.1"/>
    </source>
</evidence>
<dbReference type="InterPro" id="IPR025479">
    <property type="entry name" value="DUF4329"/>
</dbReference>
<comment type="caution">
    <text evidence="3">The sequence shown here is derived from an EMBL/GenBank/DDBJ whole genome shotgun (WGS) entry which is preliminary data.</text>
</comment>
<evidence type="ECO:0000313" key="4">
    <source>
        <dbReference type="Proteomes" id="UP000037820"/>
    </source>
</evidence>
<name>A0ABR5LZQ1_9PSED</name>
<evidence type="ECO:0000256" key="1">
    <source>
        <dbReference type="SAM" id="MobiDB-lite"/>
    </source>
</evidence>
<reference evidence="3 4" key="1">
    <citation type="submission" date="2015-07" db="EMBL/GenBank/DDBJ databases">
        <title>Whole genome sequencing of endophytes isolated from poison ivy (Toxicodendron radicans).</title>
        <authorList>
            <person name="Tran P.N."/>
            <person name="Lee Y.P."/>
            <person name="Gan H.M."/>
            <person name="Savka M.A."/>
        </authorList>
    </citation>
    <scope>NUCLEOTIDE SEQUENCE [LARGE SCALE GENOMIC DNA]</scope>
    <source>
        <strain evidence="3 4">RIT-PI-g</strain>
    </source>
</reference>
<dbReference type="Pfam" id="PF14220">
    <property type="entry name" value="DUF4329"/>
    <property type="match status" value="1"/>
</dbReference>
<sequence>MQRKHRAGMFQHEGSGKAYAMRLRSFFARAFMDKTPGTAAHPSTQAVHLPPLSPPFISADDAVYWAHRQILHGLEWEFGGVILKDKEGYFRATAPKHGEAFIFRFEEVLPADKVGYPIAPAGFEVVAIYHSHAARHDQVRATGLADTETRFLLGSFLPEEMLFNLNLGAGVPVHYLSGPDGSLIKYVCSGSATEHALFERLLEDIQGTARDEYVHTLSQESAAAGELWVVVPNQEWGGVRGRVKPGWEIGTAVTSRVEALPLCTRVFALADKAAMAALDNRAPAGAVTHGFILKSTQGYVATWPEPATQPWFSPAVLFPADDNGSLRLPEHCVLQGAYAVVPDKVGGLSSVPEPWLYKSMFSASQLAVGIGQLKVSADLGDQHSPMDLYFKTSDRAVLRYRLSGSAQEATLFTEPAPGRFSDDGSEQRMASGALASREYVLRVAQAGQLAVIRTSQVWDEKTTLTQDWQPYSIRQQPLSPAFVTADDAARYAHAQVDYGRLSNYAALILQRADQRFIVTQPVSTQRPRFALDAVYPLDEHGALIMLTPGCRLYALFCSRTMSEAPQGLSASEAQVAQQMFMDTDIHTLLSNRQAVACGYLSGSVDSLLAYTTQDLQTYTERELLERVTPVQGHSPAARALSGGELLPSAFVREQAYPGRLRVVVAGRLWGAAGPLPEDWQPGDTVDITRLPQTPLLSQVFASAADAVRNAHKSILDRYGRPPSGLGVVLRHRSLAQYVTTQQVAPQWLDQLLHTCRFAEPLQQAGFEVDSFYLSSVRVPDSATASGGWLARHFIGPGDLQAAIYDNAGARRLPLAQRLTLHIATLEGALLAYDAGSDDRLFGADAQAGQAALKRRLDSDELSTTDFVRHVASAGALRVIEASECWDQPGQINPSWAPFSGMTRRRLSPAFSCADDAARYASTRLGDRRDQVYGGLILRSTAGLFVATEPLVVHVENFDVQWVRSRELVDKGLFLGGSTVVAFYHSCSAYEPQFPTTDTQWNVYRNMYSTAFVADVLRDPSQQAASPRTDYLLCNDGALLRYRFTGNAAQKALAAELNVAPAEAPWHLYNPIEEQIRAGILQPAEWVNRLAYAGELAVLQGSQLWGNPRPVVSFLPYEVRLDLSSGSPVQADTGLTPLFTQAADAVRYVHRLSQEREQHTCGFIFKAASHAHFMASLPMSMEVAAGFSLNRVLLDGQQPQGFVVNGLYLRARIEPQAKGPSSVHSGLRPQDLAAGAATAAHYGHVSLYVLCADGTLLQLDGSRPASERDSVEATLRRATPVPASNDHRLALSPVFVHSDDAARYAQRLVGPYQGDDFLGAILEDLQRRAYVAVEPLPDNDPDAVPSAEERLFWKASRASTSDHEVPLPEYPEGHRVVMTHQLYKSDFAQGKEDAATSLGVNFISWSYIHRYTRGLRGYFDIQNYYLSTRDGALLRYTPDYSVDSQEETMVHQFNHIGVYDAREMLRLMAPYKTLNVVLAGHFWRRKGLIGDELAAPVAKASPTVQDAPPGDGFHREKDEF</sequence>
<dbReference type="Proteomes" id="UP000037820">
    <property type="component" value="Unassembled WGS sequence"/>
</dbReference>
<organism evidence="3 4">
    <name type="scientific">Pseudomonas libanensis</name>
    <dbReference type="NCBI Taxonomy" id="75588"/>
    <lineage>
        <taxon>Bacteria</taxon>
        <taxon>Pseudomonadati</taxon>
        <taxon>Pseudomonadota</taxon>
        <taxon>Gammaproteobacteria</taxon>
        <taxon>Pseudomonadales</taxon>
        <taxon>Pseudomonadaceae</taxon>
        <taxon>Pseudomonas</taxon>
    </lineage>
</organism>